<evidence type="ECO:0000313" key="1">
    <source>
        <dbReference type="EMBL" id="SPO07095.1"/>
    </source>
</evidence>
<proteinExistence type="predicted"/>
<evidence type="ECO:0000313" key="2">
    <source>
        <dbReference type="Proteomes" id="UP001187682"/>
    </source>
</evidence>
<accession>A0AAE8SZN7</accession>
<dbReference type="AlphaFoldDB" id="A0AAE8SZN7"/>
<dbReference type="Proteomes" id="UP001187682">
    <property type="component" value="Unassembled WGS sequence"/>
</dbReference>
<organism evidence="1 2">
    <name type="scientific">Cephalotrichum gorgonifer</name>
    <dbReference type="NCBI Taxonomy" id="2041049"/>
    <lineage>
        <taxon>Eukaryota</taxon>
        <taxon>Fungi</taxon>
        <taxon>Dikarya</taxon>
        <taxon>Ascomycota</taxon>
        <taxon>Pezizomycotina</taxon>
        <taxon>Sordariomycetes</taxon>
        <taxon>Hypocreomycetidae</taxon>
        <taxon>Microascales</taxon>
        <taxon>Microascaceae</taxon>
        <taxon>Cephalotrichum</taxon>
    </lineage>
</organism>
<sequence>MDRIPQEILDRIVSYITLQPGNDTSFRLSPFSTLSLDWQRAIEQQTFRYLHVTGDDLGNLGDIVVNQRRVYLRHLRLQVNFPDYDDELSNKYETDDERCANNALAMTSLKRLLAVLSTWGPDSGSELSLQLSFRSPGDRKKSLRWGGILEKRYEYSFVTLNGVDECAEAPCVTRFYAECDYRARRIEPRSLYNLMSRFPGAKSAGWYTVEPGVFTLLRQELHDRFIMAVESGSHCMPPILDVEIEGPEYDYDHNLPNLITPYTYDRFSSAFRQLSLGLTNFTFKGIADHSLLWPSPGQSLEPRWQNLVYLEVQLSLQSPSGKWYFRNADSQVGDVPRPPEAPVYRPPGYYDTKDEIEAAIAYERAFEKPDSDSGYPCPAPRDQPNEELMVPLFTAFARALGAMPSLKLAHIEFPNQDLDITFFLSYALPGRVTTYESYLREEERPLPTTPRLLAHTWDWRMDEDLEGMFRRAGAAVHGVETAVRYLPPTPGCPL</sequence>
<evidence type="ECO:0008006" key="3">
    <source>
        <dbReference type="Google" id="ProtNLM"/>
    </source>
</evidence>
<keyword evidence="2" id="KW-1185">Reference proteome</keyword>
<name>A0AAE8SZN7_9PEZI</name>
<reference evidence="1" key="1">
    <citation type="submission" date="2018-03" db="EMBL/GenBank/DDBJ databases">
        <authorList>
            <person name="Guldener U."/>
        </authorList>
    </citation>
    <scope>NUCLEOTIDE SEQUENCE</scope>
</reference>
<protein>
    <recommendedName>
        <fullName evidence="3">F-box domain-containing protein</fullName>
    </recommendedName>
</protein>
<dbReference type="EMBL" id="ONZQ02000018">
    <property type="protein sequence ID" value="SPO07095.1"/>
    <property type="molecule type" value="Genomic_DNA"/>
</dbReference>
<comment type="caution">
    <text evidence="1">The sequence shown here is derived from an EMBL/GenBank/DDBJ whole genome shotgun (WGS) entry which is preliminary data.</text>
</comment>
<gene>
    <name evidence="1" type="ORF">DNG_09789</name>
</gene>